<feature type="chain" id="PRO_5046673012" description="Lipoprotein" evidence="1">
    <location>
        <begin position="24"/>
        <end position="144"/>
    </location>
</feature>
<organism evidence="2 3">
    <name type="scientific">Lysobacter korlensis</name>
    <dbReference type="NCBI Taxonomy" id="553636"/>
    <lineage>
        <taxon>Bacteria</taxon>
        <taxon>Pseudomonadati</taxon>
        <taxon>Pseudomonadota</taxon>
        <taxon>Gammaproteobacteria</taxon>
        <taxon>Lysobacterales</taxon>
        <taxon>Lysobacteraceae</taxon>
        <taxon>Lysobacter</taxon>
    </lineage>
</organism>
<feature type="signal peptide" evidence="1">
    <location>
        <begin position="1"/>
        <end position="23"/>
    </location>
</feature>
<reference evidence="2 3" key="1">
    <citation type="submission" date="2024-09" db="EMBL/GenBank/DDBJ databases">
        <authorList>
            <person name="Sun Q."/>
            <person name="Mori K."/>
        </authorList>
    </citation>
    <scope>NUCLEOTIDE SEQUENCE [LARGE SCALE GENOMIC DNA]</scope>
    <source>
        <strain evidence="2 3">KCTC 23076</strain>
    </source>
</reference>
<keyword evidence="3" id="KW-1185">Reference proteome</keyword>
<evidence type="ECO:0008006" key="4">
    <source>
        <dbReference type="Google" id="ProtNLM"/>
    </source>
</evidence>
<dbReference type="RefSeq" id="WP_386673063.1">
    <property type="nucleotide sequence ID" value="NZ_JBHLTG010000006.1"/>
</dbReference>
<accession>A0ABV6RVB2</accession>
<proteinExistence type="predicted"/>
<name>A0ABV6RVB2_9GAMM</name>
<dbReference type="EMBL" id="JBHLTG010000006">
    <property type="protein sequence ID" value="MFC0680913.1"/>
    <property type="molecule type" value="Genomic_DNA"/>
</dbReference>
<evidence type="ECO:0000313" key="2">
    <source>
        <dbReference type="EMBL" id="MFC0680913.1"/>
    </source>
</evidence>
<evidence type="ECO:0000313" key="3">
    <source>
        <dbReference type="Proteomes" id="UP001589896"/>
    </source>
</evidence>
<evidence type="ECO:0000256" key="1">
    <source>
        <dbReference type="SAM" id="SignalP"/>
    </source>
</evidence>
<sequence length="144" mass="15337">MNKTTALSAVLLSSLIVPLTGCAALMDQLENEASTQFDSTADLEKNWGKAAPWLPSDATGIQTHESTAGDPAILSAKSVAPLEPSVCAETERHSAPAFQEEWSPSNVFVDRVYACGDWTVIPTEDGWFGWTPNDPDEKAASPAS</sequence>
<keyword evidence="1" id="KW-0732">Signal</keyword>
<dbReference type="Proteomes" id="UP001589896">
    <property type="component" value="Unassembled WGS sequence"/>
</dbReference>
<protein>
    <recommendedName>
        <fullName evidence="4">Lipoprotein</fullName>
    </recommendedName>
</protein>
<comment type="caution">
    <text evidence="2">The sequence shown here is derived from an EMBL/GenBank/DDBJ whole genome shotgun (WGS) entry which is preliminary data.</text>
</comment>
<gene>
    <name evidence="2" type="ORF">ACFFGH_24045</name>
</gene>